<keyword evidence="3 6" id="KW-0812">Transmembrane</keyword>
<feature type="transmembrane region" description="Helical" evidence="6">
    <location>
        <begin position="125"/>
        <end position="145"/>
    </location>
</feature>
<name>A0A1X1C1M9_9GAMM</name>
<dbReference type="RefSeq" id="WP_094119362.1">
    <property type="nucleotide sequence ID" value="NZ_MLFN01000003.1"/>
</dbReference>
<dbReference type="InterPro" id="IPR051258">
    <property type="entry name" value="Diverse_Substrate_Transporter"/>
</dbReference>
<dbReference type="GO" id="GO:0005886">
    <property type="term" value="C:plasma membrane"/>
    <property type="evidence" value="ECO:0007669"/>
    <property type="project" value="UniProtKB-SubCell"/>
</dbReference>
<evidence type="ECO:0000259" key="7">
    <source>
        <dbReference type="Pfam" id="PF00892"/>
    </source>
</evidence>
<comment type="subcellular location">
    <subcellularLocation>
        <location evidence="1">Cell membrane</location>
        <topology evidence="1">Multi-pass membrane protein</topology>
    </subcellularLocation>
</comment>
<evidence type="ECO:0000256" key="1">
    <source>
        <dbReference type="ARBA" id="ARBA00004651"/>
    </source>
</evidence>
<feature type="transmembrane region" description="Helical" evidence="6">
    <location>
        <begin position="181"/>
        <end position="200"/>
    </location>
</feature>
<feature type="transmembrane region" description="Helical" evidence="6">
    <location>
        <begin position="100"/>
        <end position="118"/>
    </location>
</feature>
<dbReference type="AlphaFoldDB" id="A0A1X1C1M9"/>
<dbReference type="Pfam" id="PF00892">
    <property type="entry name" value="EamA"/>
    <property type="match status" value="1"/>
</dbReference>
<dbReference type="STRING" id="472705.GCA_001743465_00480"/>
<keyword evidence="4 6" id="KW-1133">Transmembrane helix</keyword>
<protein>
    <submittedName>
        <fullName evidence="8">Threonine/homoserine exporter RhtA</fullName>
    </submittedName>
</protein>
<feature type="transmembrane region" description="Helical" evidence="6">
    <location>
        <begin position="44"/>
        <end position="65"/>
    </location>
</feature>
<gene>
    <name evidence="8" type="ORF">HA41_01995</name>
</gene>
<dbReference type="OrthoDB" id="9815120at2"/>
<feature type="transmembrane region" description="Helical" evidence="6">
    <location>
        <begin position="240"/>
        <end position="259"/>
    </location>
</feature>
<sequence length="304" mass="31820">MSASSASKNLTPVLLPITVLLIAMLSLQGGASLAKTLFPSVGATGITALRLGFGTLILCLIFKPWRLRFSREQRKPLLMYGLALGAMNFLFYLALRTVPLGVAVGLEFTGPLALALFGSRRLLDFVWVLLAVIGLGFLLPLGAGMATIDPLGAALAVGAGACWAIYILAGQRAGAEHGPATVAIGSLIASIIFVPLGLTFAESGIWHWSIVPVALLVALLSSAIPYSLEMIALTRLPARIFGTLMSLEPAMAAFSGMLFLGETLTLTQCLALLAIIIASAGSTLTMKPKKSQLSEVEITRGDAK</sequence>
<dbReference type="SUPFAM" id="SSF103481">
    <property type="entry name" value="Multidrug resistance efflux transporter EmrE"/>
    <property type="match status" value="2"/>
</dbReference>
<keyword evidence="5 6" id="KW-0472">Membrane</keyword>
<dbReference type="PANTHER" id="PTHR42920">
    <property type="entry name" value="OS03G0707200 PROTEIN-RELATED"/>
    <property type="match status" value="1"/>
</dbReference>
<evidence type="ECO:0000313" key="9">
    <source>
        <dbReference type="Proteomes" id="UP000193933"/>
    </source>
</evidence>
<feature type="transmembrane region" description="Helical" evidence="6">
    <location>
        <begin position="206"/>
        <end position="228"/>
    </location>
</feature>
<keyword evidence="9" id="KW-1185">Reference proteome</keyword>
<dbReference type="EMBL" id="MLFN01000003">
    <property type="protein sequence ID" value="ORM55475.1"/>
    <property type="molecule type" value="Genomic_DNA"/>
</dbReference>
<dbReference type="NCBIfam" id="NF007823">
    <property type="entry name" value="PRK10532.1"/>
    <property type="match status" value="1"/>
</dbReference>
<evidence type="ECO:0000256" key="4">
    <source>
        <dbReference type="ARBA" id="ARBA00022989"/>
    </source>
</evidence>
<dbReference type="InterPro" id="IPR037185">
    <property type="entry name" value="EmrE-like"/>
</dbReference>
<evidence type="ECO:0000256" key="6">
    <source>
        <dbReference type="SAM" id="Phobius"/>
    </source>
</evidence>
<accession>A0A1X1C1M9</accession>
<proteinExistence type="predicted"/>
<dbReference type="InterPro" id="IPR000620">
    <property type="entry name" value="EamA_dom"/>
</dbReference>
<evidence type="ECO:0000256" key="3">
    <source>
        <dbReference type="ARBA" id="ARBA00022692"/>
    </source>
</evidence>
<dbReference type="Proteomes" id="UP000193933">
    <property type="component" value="Unassembled WGS sequence"/>
</dbReference>
<evidence type="ECO:0000256" key="5">
    <source>
        <dbReference type="ARBA" id="ARBA00023136"/>
    </source>
</evidence>
<dbReference type="PANTHER" id="PTHR42920:SF24">
    <property type="entry name" value="AROMATIC AMINO ACID EXPORTER YDDG"/>
    <property type="match status" value="1"/>
</dbReference>
<feature type="transmembrane region" description="Helical" evidence="6">
    <location>
        <begin position="151"/>
        <end position="169"/>
    </location>
</feature>
<feature type="transmembrane region" description="Helical" evidence="6">
    <location>
        <begin position="77"/>
        <end position="94"/>
    </location>
</feature>
<evidence type="ECO:0000256" key="2">
    <source>
        <dbReference type="ARBA" id="ARBA00022475"/>
    </source>
</evidence>
<comment type="caution">
    <text evidence="8">The sequence shown here is derived from an EMBL/GenBank/DDBJ whole genome shotgun (WGS) entry which is preliminary data.</text>
</comment>
<evidence type="ECO:0000313" key="8">
    <source>
        <dbReference type="EMBL" id="ORM55475.1"/>
    </source>
</evidence>
<feature type="transmembrane region" description="Helical" evidence="6">
    <location>
        <begin position="265"/>
        <end position="284"/>
    </location>
</feature>
<reference evidence="8 9" key="1">
    <citation type="journal article" date="2017" name="Antonie Van Leeuwenhoek">
        <title>Phylogenomic resolution of the bacterial genus Pantoea and its relationship with Erwinia and Tatumella.</title>
        <authorList>
            <person name="Palmer M."/>
            <person name="Steenkamp E.T."/>
            <person name="Coetzee M.P."/>
            <person name="Chan W.Y."/>
            <person name="van Zyl E."/>
            <person name="De Maayer P."/>
            <person name="Coutinho T.A."/>
            <person name="Blom J."/>
            <person name="Smits T.H."/>
            <person name="Duffy B."/>
            <person name="Venter S.N."/>
        </authorList>
    </citation>
    <scope>NUCLEOTIDE SEQUENCE [LARGE SCALE GENOMIC DNA]</scope>
    <source>
        <strain evidence="8 9">LMG 24534</strain>
    </source>
</reference>
<organism evidence="8 9">
    <name type="scientific">Pantoea conspicua</name>
    <dbReference type="NCBI Taxonomy" id="472705"/>
    <lineage>
        <taxon>Bacteria</taxon>
        <taxon>Pseudomonadati</taxon>
        <taxon>Pseudomonadota</taxon>
        <taxon>Gammaproteobacteria</taxon>
        <taxon>Enterobacterales</taxon>
        <taxon>Erwiniaceae</taxon>
        <taxon>Pantoea</taxon>
    </lineage>
</organism>
<keyword evidence="2" id="KW-1003">Cell membrane</keyword>
<feature type="domain" description="EamA" evidence="7">
    <location>
        <begin position="151"/>
        <end position="281"/>
    </location>
</feature>